<gene>
    <name evidence="2" type="ORF">EAI_08991</name>
</gene>
<dbReference type="AlphaFoldDB" id="E2C2Z7"/>
<evidence type="ECO:0000256" key="1">
    <source>
        <dbReference type="SAM" id="MobiDB-lite"/>
    </source>
</evidence>
<feature type="compositionally biased region" description="Polar residues" evidence="1">
    <location>
        <begin position="112"/>
        <end position="121"/>
    </location>
</feature>
<feature type="region of interest" description="Disordered" evidence="1">
    <location>
        <begin position="531"/>
        <end position="563"/>
    </location>
</feature>
<proteinExistence type="predicted"/>
<keyword evidence="3" id="KW-1185">Reference proteome</keyword>
<dbReference type="OrthoDB" id="7700860at2759"/>
<feature type="region of interest" description="Disordered" evidence="1">
    <location>
        <begin position="429"/>
        <end position="494"/>
    </location>
</feature>
<sequence>MQENVQRERLTSLKDDTRSMGCARVLVDVDMINITDTTSPIGLISVSRMEIMSNDCIVYILVLALSLTRAEQRAEAQESTVTKLRVVDFGESSGIETEPEQADVQRKRDSGYSYNKPSRISSYPRLRLQANQPRDEIASRKPGQLSRPFTRYGPPNHSSVATAAAAAHGYRGQHHRGKLQHHVDQQQSIGYDVGSAQQEVPSPIRNADFASENAIASQNNEPFGMYTANYLPPQNQKLPASSSVDNFAPQSYSPPIEGQQQLAQLGNQQISDAALFLSQNAQAIQQLYGAPASGQDFAPSHDQLQDPVNQIQTPSAQFGGLESTSPSPAEFPPGALPPYASGTLNPQETLEQIQSLEKDRLIVRLQQALAQAQSSPSVAAAAGRYAQNQASFIPSQEFLTSISQRMKSHVPPGPQSVAFTGGNTAFSQSPFLPGTTLNPLGPPLSYGVPTTTAQTPTTTTVVTAPPPQSAGGDGGSIQVSSSLPAPNQPGPSAAASPVGIPIYGGFVPTLIAGPGFVPTYSGVFATGPLRPAQPSGSSPTHFGIPIPTQPPEKPTSRPPASTTPVSIFPDRPGLPLSPAITPVILPVQPLRPVAAPLHPIVTPLQPPPLPATPVVTSTGVQYSYGVQNALVNPALYKPVRAVYPVYYYSNVAYQPQKAGSVPSYPWSYAPSYAQAKPAQIWK</sequence>
<dbReference type="InParanoid" id="E2C2Z7"/>
<feature type="compositionally biased region" description="Low complexity" evidence="1">
    <location>
        <begin position="449"/>
        <end position="463"/>
    </location>
</feature>
<feature type="region of interest" description="Disordered" evidence="1">
    <location>
        <begin position="314"/>
        <end position="335"/>
    </location>
</feature>
<dbReference type="STRING" id="610380.E2C2Z7"/>
<dbReference type="EMBL" id="GL452255">
    <property type="protein sequence ID" value="EFN77701.1"/>
    <property type="molecule type" value="Genomic_DNA"/>
</dbReference>
<evidence type="ECO:0000313" key="3">
    <source>
        <dbReference type="Proteomes" id="UP000008237"/>
    </source>
</evidence>
<feature type="region of interest" description="Disordered" evidence="1">
    <location>
        <begin position="405"/>
        <end position="424"/>
    </location>
</feature>
<evidence type="ECO:0000313" key="2">
    <source>
        <dbReference type="EMBL" id="EFN77701.1"/>
    </source>
</evidence>
<protein>
    <submittedName>
        <fullName evidence="2">Uncharacterized protein</fullName>
    </submittedName>
</protein>
<name>E2C2Z7_HARSA</name>
<reference evidence="2 3" key="1">
    <citation type="journal article" date="2010" name="Science">
        <title>Genomic comparison of the ants Camponotus floridanus and Harpegnathos saltator.</title>
        <authorList>
            <person name="Bonasio R."/>
            <person name="Zhang G."/>
            <person name="Ye C."/>
            <person name="Mutti N.S."/>
            <person name="Fang X."/>
            <person name="Qin N."/>
            <person name="Donahue G."/>
            <person name="Yang P."/>
            <person name="Li Q."/>
            <person name="Li C."/>
            <person name="Zhang P."/>
            <person name="Huang Z."/>
            <person name="Berger S.L."/>
            <person name="Reinberg D."/>
            <person name="Wang J."/>
            <person name="Liebig J."/>
        </authorList>
    </citation>
    <scope>NUCLEOTIDE SEQUENCE [LARGE SCALE GENOMIC DNA]</scope>
    <source>
        <strain evidence="2 3">R22 G/1</strain>
    </source>
</reference>
<dbReference type="OMA" id="NARFRIQ"/>
<dbReference type="Proteomes" id="UP000008237">
    <property type="component" value="Unassembled WGS sequence"/>
</dbReference>
<organism evidence="3">
    <name type="scientific">Harpegnathos saltator</name>
    <name type="common">Jerdon's jumping ant</name>
    <dbReference type="NCBI Taxonomy" id="610380"/>
    <lineage>
        <taxon>Eukaryota</taxon>
        <taxon>Metazoa</taxon>
        <taxon>Ecdysozoa</taxon>
        <taxon>Arthropoda</taxon>
        <taxon>Hexapoda</taxon>
        <taxon>Insecta</taxon>
        <taxon>Pterygota</taxon>
        <taxon>Neoptera</taxon>
        <taxon>Endopterygota</taxon>
        <taxon>Hymenoptera</taxon>
        <taxon>Apocrita</taxon>
        <taxon>Aculeata</taxon>
        <taxon>Formicoidea</taxon>
        <taxon>Formicidae</taxon>
        <taxon>Ponerinae</taxon>
        <taxon>Ponerini</taxon>
        <taxon>Harpegnathos</taxon>
    </lineage>
</organism>
<accession>E2C2Z7</accession>
<feature type="compositionally biased region" description="Polar residues" evidence="1">
    <location>
        <begin position="314"/>
        <end position="327"/>
    </location>
</feature>
<feature type="compositionally biased region" description="Pro residues" evidence="1">
    <location>
        <begin position="547"/>
        <end position="557"/>
    </location>
</feature>
<feature type="region of interest" description="Disordered" evidence="1">
    <location>
        <begin position="92"/>
        <end position="154"/>
    </location>
</feature>